<dbReference type="EMBL" id="CP000390">
    <property type="protein sequence ID" value="ABG62938.1"/>
    <property type="molecule type" value="Genomic_DNA"/>
</dbReference>
<sequence>METKANYVIVGIFTIVAILAAFGFVYWTAGVGNNSNTAPIRFRIPGSAAGLVTGSAVLFNGVRVGTVERVYLDGNNPGIAIADARVDRTAPITPSTKADVGLASLTTGQANIDLTGGNPQEPKLITLAEEQGTIAVMTANPSAVSNLLQSAQSLMSRADSVVGELENFVSDARGPLTQTVRNVEAFSNALARNSEGIDNFLANVGELSESISGVSGQLESTLSSAEELINSVDRNEISKIVENLGTFTERLGDVSGQFDTIATGVNDALGSLSSFSTQAGETLQRVDRLVAGIDPDQLTETLSNFEEASQAINKASAEIAEVAETVSDRTDDIDQFITDARELASRLNAASVRVDGVLAKLDGMLGSGEGQDLFAEASSTLRAFRQTADTLNARLGPITDGLTRFSGQGLRDVEALVGDARRAISRIESAVSDLEQNPQRIITGGDGTIRRYDGRARR</sequence>
<dbReference type="eggNOG" id="COG1463">
    <property type="taxonomic scope" value="Bacteria"/>
</dbReference>
<name>Q11I37_CHESB</name>
<dbReference type="SUPFAM" id="SSF58104">
    <property type="entry name" value="Methyl-accepting chemotaxis protein (MCP) signaling domain"/>
    <property type="match status" value="1"/>
</dbReference>
<reference evidence="3" key="1">
    <citation type="submission" date="2006-06" db="EMBL/GenBank/DDBJ databases">
        <title>Complete sequence of chromosome of Chelativorans sp. BNC1.</title>
        <authorList>
            <consortium name="US DOE Joint Genome Institute"/>
            <person name="Copeland A."/>
            <person name="Lucas S."/>
            <person name="Lapidus A."/>
            <person name="Barry K."/>
            <person name="Detter J.C."/>
            <person name="Glavina del Rio T."/>
            <person name="Hammon N."/>
            <person name="Israni S."/>
            <person name="Dalin E."/>
            <person name="Tice H."/>
            <person name="Pitluck S."/>
            <person name="Chertkov O."/>
            <person name="Brettin T."/>
            <person name="Bruce D."/>
            <person name="Han C."/>
            <person name="Tapia R."/>
            <person name="Gilna P."/>
            <person name="Schmutz J."/>
            <person name="Larimer F."/>
            <person name="Land M."/>
            <person name="Hauser L."/>
            <person name="Kyrpides N."/>
            <person name="Mikhailova N."/>
            <person name="Richardson P."/>
        </authorList>
    </citation>
    <scope>NUCLEOTIDE SEQUENCE</scope>
    <source>
        <strain evidence="3">BNC1</strain>
    </source>
</reference>
<keyword evidence="1" id="KW-0812">Transmembrane</keyword>
<evidence type="ECO:0000313" key="3">
    <source>
        <dbReference type="EMBL" id="ABG62938.1"/>
    </source>
</evidence>
<dbReference type="AlphaFoldDB" id="Q11I37"/>
<dbReference type="KEGG" id="mes:Meso_1542"/>
<accession>Q11I37</accession>
<protein>
    <submittedName>
        <fullName evidence="3">Mammalian cell entry related protein</fullName>
    </submittedName>
</protein>
<dbReference type="STRING" id="266779.Meso_1542"/>
<evidence type="ECO:0000259" key="2">
    <source>
        <dbReference type="Pfam" id="PF02470"/>
    </source>
</evidence>
<dbReference type="HOGENOM" id="CLU_013850_3_0_5"/>
<dbReference type="InterPro" id="IPR003399">
    <property type="entry name" value="Mce/MlaD"/>
</dbReference>
<dbReference type="OrthoDB" id="9808689at2"/>
<dbReference type="Pfam" id="PF02470">
    <property type="entry name" value="MlaD"/>
    <property type="match status" value="1"/>
</dbReference>
<gene>
    <name evidence="3" type="ordered locus">Meso_1542</name>
</gene>
<dbReference type="PANTHER" id="PTHR36698">
    <property type="entry name" value="BLL5892 PROTEIN"/>
    <property type="match status" value="1"/>
</dbReference>
<evidence type="ECO:0000256" key="1">
    <source>
        <dbReference type="SAM" id="Phobius"/>
    </source>
</evidence>
<feature type="transmembrane region" description="Helical" evidence="1">
    <location>
        <begin position="7"/>
        <end position="27"/>
    </location>
</feature>
<keyword evidence="1" id="KW-0472">Membrane</keyword>
<organism evidence="3">
    <name type="scientific">Chelativorans sp. (strain BNC1)</name>
    <dbReference type="NCBI Taxonomy" id="266779"/>
    <lineage>
        <taxon>Bacteria</taxon>
        <taxon>Pseudomonadati</taxon>
        <taxon>Pseudomonadota</taxon>
        <taxon>Alphaproteobacteria</taxon>
        <taxon>Hyphomicrobiales</taxon>
        <taxon>Phyllobacteriaceae</taxon>
        <taxon>Chelativorans</taxon>
    </lineage>
</organism>
<keyword evidence="1" id="KW-1133">Transmembrane helix</keyword>
<feature type="domain" description="Mce/MlaD" evidence="2">
    <location>
        <begin position="47"/>
        <end position="117"/>
    </location>
</feature>
<proteinExistence type="predicted"/>
<dbReference type="PANTHER" id="PTHR36698:SF2">
    <property type="entry name" value="MCE_MLAD DOMAIN-CONTAINING PROTEIN"/>
    <property type="match status" value="1"/>
</dbReference>
<dbReference type="Gene3D" id="1.10.287.950">
    <property type="entry name" value="Methyl-accepting chemotaxis protein"/>
    <property type="match status" value="1"/>
</dbReference>